<reference evidence="1" key="1">
    <citation type="submission" date="2018-09" db="EMBL/GenBank/DDBJ databases">
        <title>A genomic encyclopedia of anaerobic methanotrophic archaea.</title>
        <authorList>
            <person name="Skennerton C.T."/>
            <person name="Chadwick G.L."/>
            <person name="Laso-Perez R."/>
            <person name="Leu A.O."/>
            <person name="Speth D.R."/>
            <person name="Yu H."/>
            <person name="Morgan-Lang C."/>
            <person name="Hatzenpichler R."/>
            <person name="Goudeau D."/>
            <person name="Malmstrom R."/>
            <person name="Woyke T."/>
            <person name="Hallam S."/>
            <person name="Tyson G.W."/>
            <person name="Wegener G."/>
            <person name="Boetius A."/>
            <person name="Orphan V.J."/>
        </authorList>
    </citation>
    <scope>NUCLEOTIDE SEQUENCE</scope>
    <source>
        <strain evidence="1">CONS3730D10UFb2</strain>
    </source>
</reference>
<evidence type="ECO:0000313" key="1">
    <source>
        <dbReference type="EMBL" id="TKY91579.1"/>
    </source>
</evidence>
<comment type="caution">
    <text evidence="1">The sequence shown here is derived from an EMBL/GenBank/DDBJ whole genome shotgun (WGS) entry which is preliminary data.</text>
</comment>
<sequence>MPKLPSVSGKKTIRSLNKMGFIIVRQRGSHVFMQREEASVTVPLHNPIRKSTLKSVLNQAGISLEEFLEHL</sequence>
<name>A0AC61SA78_9EURY</name>
<accession>A0AC61SA78</accession>
<dbReference type="Proteomes" id="UP000315423">
    <property type="component" value="Unassembled WGS sequence"/>
</dbReference>
<organism evidence="1 2">
    <name type="scientific">Candidatus Methanomarinus sp</name>
    <dbReference type="NCBI Taxonomy" id="3386244"/>
    <lineage>
        <taxon>Archaea</taxon>
        <taxon>Methanobacteriati</taxon>
        <taxon>Methanobacteriota</taxon>
        <taxon>Stenosarchaea group</taxon>
        <taxon>Methanomicrobia</taxon>
        <taxon>Methanosarcinales</taxon>
        <taxon>ANME-2 cluster</taxon>
        <taxon>Candidatus Methanocomedenaceae</taxon>
        <taxon>Candidatus Methanomarinus</taxon>
    </lineage>
</organism>
<gene>
    <name evidence="1" type="ORF">C5S46_05070</name>
</gene>
<dbReference type="EMBL" id="QYBA01000168">
    <property type="protein sequence ID" value="TKY91579.1"/>
    <property type="molecule type" value="Genomic_DNA"/>
</dbReference>
<evidence type="ECO:0000313" key="2">
    <source>
        <dbReference type="Proteomes" id="UP000315423"/>
    </source>
</evidence>
<protein>
    <submittedName>
        <fullName evidence="1">Type II toxin-antitoxin system HicA family toxin</fullName>
    </submittedName>
</protein>
<proteinExistence type="predicted"/>